<evidence type="ECO:0000313" key="9">
    <source>
        <dbReference type="EMBL" id="MET1491694.1"/>
    </source>
</evidence>
<keyword evidence="6 9" id="KW-0560">Oxidoreductase</keyword>
<gene>
    <name evidence="9" type="primary">rfbD</name>
    <name evidence="9" type="ORF">ABVT11_17785</name>
</gene>
<dbReference type="EMBL" id="JBEWLZ010000014">
    <property type="protein sequence ID" value="MET1491694.1"/>
    <property type="molecule type" value="Genomic_DNA"/>
</dbReference>
<comment type="caution">
    <text evidence="9">The sequence shown here is derived from an EMBL/GenBank/DDBJ whole genome shotgun (WGS) entry which is preliminary data.</text>
</comment>
<evidence type="ECO:0000256" key="4">
    <source>
        <dbReference type="ARBA" id="ARBA00017099"/>
    </source>
</evidence>
<reference evidence="9 10" key="1">
    <citation type="submission" date="2024-07" db="EMBL/GenBank/DDBJ databases">
        <title>Uliginosibacterium paludis KCTC:42655.</title>
        <authorList>
            <person name="Kim M.K."/>
        </authorList>
    </citation>
    <scope>NUCLEOTIDE SEQUENCE [LARGE SCALE GENOMIC DNA]</scope>
    <source>
        <strain evidence="9 10">KCTC 42655</strain>
    </source>
</reference>
<protein>
    <recommendedName>
        <fullName evidence="4 6">dTDP-4-dehydrorhamnose reductase</fullName>
        <ecNumber evidence="3 6">1.1.1.133</ecNumber>
    </recommendedName>
</protein>
<evidence type="ECO:0000256" key="7">
    <source>
        <dbReference type="SAM" id="MobiDB-lite"/>
    </source>
</evidence>
<name>A0ABV2CUT8_9RHOO</name>
<dbReference type="Pfam" id="PF04321">
    <property type="entry name" value="RmlD_sub_bind"/>
    <property type="match status" value="1"/>
</dbReference>
<organism evidence="9 10">
    <name type="scientific">Uliginosibacterium paludis</name>
    <dbReference type="NCBI Taxonomy" id="1615952"/>
    <lineage>
        <taxon>Bacteria</taxon>
        <taxon>Pseudomonadati</taxon>
        <taxon>Pseudomonadota</taxon>
        <taxon>Betaproteobacteria</taxon>
        <taxon>Rhodocyclales</taxon>
        <taxon>Zoogloeaceae</taxon>
        <taxon>Uliginosibacterium</taxon>
    </lineage>
</organism>
<comment type="function">
    <text evidence="6">Catalyzes the reduction of dTDP-6-deoxy-L-lyxo-4-hexulose to yield dTDP-L-rhamnose.</text>
</comment>
<dbReference type="InterPro" id="IPR029903">
    <property type="entry name" value="RmlD-like-bd"/>
</dbReference>
<keyword evidence="10" id="KW-1185">Reference proteome</keyword>
<dbReference type="InterPro" id="IPR036291">
    <property type="entry name" value="NAD(P)-bd_dom_sf"/>
</dbReference>
<accession>A0ABV2CUT8</accession>
<dbReference type="NCBIfam" id="NF007440">
    <property type="entry name" value="PRK09987.1"/>
    <property type="match status" value="1"/>
</dbReference>
<dbReference type="Gene3D" id="3.40.50.720">
    <property type="entry name" value="NAD(P)-binding Rossmann-like Domain"/>
    <property type="match status" value="1"/>
</dbReference>
<dbReference type="Gene3D" id="3.90.25.10">
    <property type="entry name" value="UDP-galactose 4-epimerase, domain 1"/>
    <property type="match status" value="1"/>
</dbReference>
<evidence type="ECO:0000259" key="8">
    <source>
        <dbReference type="Pfam" id="PF04321"/>
    </source>
</evidence>
<dbReference type="Proteomes" id="UP001548590">
    <property type="component" value="Unassembled WGS sequence"/>
</dbReference>
<evidence type="ECO:0000256" key="5">
    <source>
        <dbReference type="ARBA" id="ARBA00048200"/>
    </source>
</evidence>
<dbReference type="PANTHER" id="PTHR10491:SF4">
    <property type="entry name" value="METHIONINE ADENOSYLTRANSFERASE 2 SUBUNIT BETA"/>
    <property type="match status" value="1"/>
</dbReference>
<dbReference type="CDD" id="cd05254">
    <property type="entry name" value="dTDP_HR_like_SDR_e"/>
    <property type="match status" value="1"/>
</dbReference>
<dbReference type="NCBIfam" id="TIGR01214">
    <property type="entry name" value="rmlD"/>
    <property type="match status" value="1"/>
</dbReference>
<comment type="similarity">
    <text evidence="2 6">Belongs to the dTDP-4-dehydrorhamnose reductase family.</text>
</comment>
<evidence type="ECO:0000256" key="2">
    <source>
        <dbReference type="ARBA" id="ARBA00010944"/>
    </source>
</evidence>
<dbReference type="SUPFAM" id="SSF51735">
    <property type="entry name" value="NAD(P)-binding Rossmann-fold domains"/>
    <property type="match status" value="1"/>
</dbReference>
<dbReference type="GO" id="GO:0008831">
    <property type="term" value="F:dTDP-4-dehydrorhamnose reductase activity"/>
    <property type="evidence" value="ECO:0007669"/>
    <property type="project" value="UniProtKB-EC"/>
</dbReference>
<sequence>MASRILILGCGGQVGWELQRALAPLGEVIALDFDSTDYCGDFSQPEAVAQTVRTLKPDVIVNSAAHTAVDKAESEADFARLLNATTPGAAARIAKEIGALLVHYSTDYVFDGSGDAARDETASTGPLSVYGQTKLEGEQLIQQSGCRHLIFRTSWVYAARGGNFAKTMLKLASERDTLKIISDQIGAPTGADFLADVTAHAVKQYLNTQRSAHSTQHSAEAGSTQNSAPSTDFPYGLYHCVAGGETSWYDYAQFVFAQARKAGRELKVQEVSPIPTSAYPTPATRPLNSRLSTAKLQQAFGLTLPHWQRGVARMLTEIL</sequence>
<dbReference type="PANTHER" id="PTHR10491">
    <property type="entry name" value="DTDP-4-DEHYDRORHAMNOSE REDUCTASE"/>
    <property type="match status" value="1"/>
</dbReference>
<comment type="pathway">
    <text evidence="1 6">Carbohydrate biosynthesis; dTDP-L-rhamnose biosynthesis.</text>
</comment>
<dbReference type="RefSeq" id="WP_345928165.1">
    <property type="nucleotide sequence ID" value="NZ_JBDIVF010000005.1"/>
</dbReference>
<keyword evidence="6" id="KW-0521">NADP</keyword>
<dbReference type="InterPro" id="IPR005913">
    <property type="entry name" value="dTDP_dehydrorham_reduct"/>
</dbReference>
<comment type="catalytic activity">
    <reaction evidence="5 6">
        <text>dTDP-beta-L-rhamnose + NADP(+) = dTDP-4-dehydro-beta-L-rhamnose + NADPH + H(+)</text>
        <dbReference type="Rhea" id="RHEA:21796"/>
        <dbReference type="ChEBI" id="CHEBI:15378"/>
        <dbReference type="ChEBI" id="CHEBI:57510"/>
        <dbReference type="ChEBI" id="CHEBI:57783"/>
        <dbReference type="ChEBI" id="CHEBI:58349"/>
        <dbReference type="ChEBI" id="CHEBI:62830"/>
        <dbReference type="EC" id="1.1.1.133"/>
    </reaction>
</comment>
<dbReference type="EC" id="1.1.1.133" evidence="3 6"/>
<comment type="cofactor">
    <cofactor evidence="6">
        <name>Mg(2+)</name>
        <dbReference type="ChEBI" id="CHEBI:18420"/>
    </cofactor>
    <text evidence="6">Binds 1 Mg(2+) ion per monomer.</text>
</comment>
<feature type="domain" description="RmlD-like substrate binding" evidence="8">
    <location>
        <begin position="4"/>
        <end position="317"/>
    </location>
</feature>
<proteinExistence type="inferred from homology"/>
<evidence type="ECO:0000256" key="1">
    <source>
        <dbReference type="ARBA" id="ARBA00004781"/>
    </source>
</evidence>
<evidence type="ECO:0000256" key="3">
    <source>
        <dbReference type="ARBA" id="ARBA00012929"/>
    </source>
</evidence>
<evidence type="ECO:0000313" key="10">
    <source>
        <dbReference type="Proteomes" id="UP001548590"/>
    </source>
</evidence>
<feature type="region of interest" description="Disordered" evidence="7">
    <location>
        <begin position="209"/>
        <end position="228"/>
    </location>
</feature>
<evidence type="ECO:0000256" key="6">
    <source>
        <dbReference type="RuleBase" id="RU364082"/>
    </source>
</evidence>